<comment type="similarity">
    <text evidence="1 6">Belongs to the sigma-70 factor family. ECF subfamily.</text>
</comment>
<dbReference type="InterPro" id="IPR039425">
    <property type="entry name" value="RNA_pol_sigma-70-like"/>
</dbReference>
<feature type="domain" description="RNA polymerase sigma factor 70 region 4 type 2" evidence="8">
    <location>
        <begin position="122"/>
        <end position="174"/>
    </location>
</feature>
<dbReference type="Gene3D" id="1.10.1740.10">
    <property type="match status" value="1"/>
</dbReference>
<proteinExistence type="inferred from homology"/>
<dbReference type="InterPro" id="IPR013325">
    <property type="entry name" value="RNA_pol_sigma_r2"/>
</dbReference>
<dbReference type="SUPFAM" id="SSF88946">
    <property type="entry name" value="Sigma2 domain of RNA polymerase sigma factors"/>
    <property type="match status" value="1"/>
</dbReference>
<evidence type="ECO:0000313" key="9">
    <source>
        <dbReference type="EMBL" id="MDT0556000.1"/>
    </source>
</evidence>
<dbReference type="Pfam" id="PF04542">
    <property type="entry name" value="Sigma70_r2"/>
    <property type="match status" value="1"/>
</dbReference>
<dbReference type="InterPro" id="IPR036388">
    <property type="entry name" value="WH-like_DNA-bd_sf"/>
</dbReference>
<evidence type="ECO:0000259" key="8">
    <source>
        <dbReference type="Pfam" id="PF08281"/>
    </source>
</evidence>
<dbReference type="EMBL" id="JAVRHZ010000004">
    <property type="protein sequence ID" value="MDT0556000.1"/>
    <property type="molecule type" value="Genomic_DNA"/>
</dbReference>
<dbReference type="PANTHER" id="PTHR43133">
    <property type="entry name" value="RNA POLYMERASE ECF-TYPE SIGMA FACTO"/>
    <property type="match status" value="1"/>
</dbReference>
<dbReference type="Proteomes" id="UP001254488">
    <property type="component" value="Unassembled WGS sequence"/>
</dbReference>
<dbReference type="CDD" id="cd06171">
    <property type="entry name" value="Sigma70_r4"/>
    <property type="match status" value="1"/>
</dbReference>
<sequence>MNVTDQQLITETLEGNTKSFGVLVGRYQDFVFTIIVRMVKVKEEAEEVAQDTFIKAFESLASFRGESQFSSWLYSIAYRKALDRIKKNKRQRTTEFLDETTETSFAAIENGLHYLEAKEKSQKINDCIMKLNEEEAAIITFYYFEEQSVREISAITNLTEDNVKVKLYRSRKKLFSLLQDYFKPELKQNGTDR</sequence>
<dbReference type="PANTHER" id="PTHR43133:SF51">
    <property type="entry name" value="RNA POLYMERASE SIGMA FACTOR"/>
    <property type="match status" value="1"/>
</dbReference>
<comment type="caution">
    <text evidence="9">The sequence shown here is derived from an EMBL/GenBank/DDBJ whole genome shotgun (WGS) entry which is preliminary data.</text>
</comment>
<protein>
    <recommendedName>
        <fullName evidence="6">RNA polymerase sigma factor</fullName>
    </recommendedName>
</protein>
<dbReference type="RefSeq" id="WP_311332955.1">
    <property type="nucleotide sequence ID" value="NZ_JAVRHZ010000004.1"/>
</dbReference>
<gene>
    <name evidence="9" type="ORF">RM538_08295</name>
</gene>
<dbReference type="InterPro" id="IPR013249">
    <property type="entry name" value="RNA_pol_sigma70_r4_t2"/>
</dbReference>
<evidence type="ECO:0000313" key="10">
    <source>
        <dbReference type="Proteomes" id="UP001254488"/>
    </source>
</evidence>
<feature type="domain" description="RNA polymerase sigma-70 region 2" evidence="7">
    <location>
        <begin position="23"/>
        <end position="90"/>
    </location>
</feature>
<dbReference type="NCBIfam" id="TIGR02937">
    <property type="entry name" value="sigma70-ECF"/>
    <property type="match status" value="1"/>
</dbReference>
<evidence type="ECO:0000256" key="6">
    <source>
        <dbReference type="RuleBase" id="RU000716"/>
    </source>
</evidence>
<dbReference type="InterPro" id="IPR013324">
    <property type="entry name" value="RNA_pol_sigma_r3/r4-like"/>
</dbReference>
<dbReference type="PROSITE" id="PS01063">
    <property type="entry name" value="SIGMA70_ECF"/>
    <property type="match status" value="1"/>
</dbReference>
<evidence type="ECO:0000256" key="1">
    <source>
        <dbReference type="ARBA" id="ARBA00010641"/>
    </source>
</evidence>
<evidence type="ECO:0000256" key="5">
    <source>
        <dbReference type="ARBA" id="ARBA00023163"/>
    </source>
</evidence>
<dbReference type="Pfam" id="PF08281">
    <property type="entry name" value="Sigma70_r4_2"/>
    <property type="match status" value="1"/>
</dbReference>
<keyword evidence="3 6" id="KW-0731">Sigma factor</keyword>
<dbReference type="InterPro" id="IPR007627">
    <property type="entry name" value="RNA_pol_sigma70_r2"/>
</dbReference>
<dbReference type="InterPro" id="IPR014284">
    <property type="entry name" value="RNA_pol_sigma-70_dom"/>
</dbReference>
<evidence type="ECO:0000256" key="2">
    <source>
        <dbReference type="ARBA" id="ARBA00023015"/>
    </source>
</evidence>
<keyword evidence="10" id="KW-1185">Reference proteome</keyword>
<dbReference type="SUPFAM" id="SSF88659">
    <property type="entry name" value="Sigma3 and sigma4 domains of RNA polymerase sigma factors"/>
    <property type="match status" value="1"/>
</dbReference>
<organism evidence="9 10">
    <name type="scientific">Patiriisocius hiemis</name>
    <dbReference type="NCBI Taxonomy" id="3075604"/>
    <lineage>
        <taxon>Bacteria</taxon>
        <taxon>Pseudomonadati</taxon>
        <taxon>Bacteroidota</taxon>
        <taxon>Flavobacteriia</taxon>
        <taxon>Flavobacteriales</taxon>
        <taxon>Flavobacteriaceae</taxon>
        <taxon>Patiriisocius</taxon>
    </lineage>
</organism>
<reference evidence="9 10" key="1">
    <citation type="submission" date="2023-09" db="EMBL/GenBank/DDBJ databases">
        <authorList>
            <person name="Rey-Velasco X."/>
        </authorList>
    </citation>
    <scope>NUCLEOTIDE SEQUENCE [LARGE SCALE GENOMIC DNA]</scope>
    <source>
        <strain evidence="9 10">W242</strain>
    </source>
</reference>
<evidence type="ECO:0000256" key="3">
    <source>
        <dbReference type="ARBA" id="ARBA00023082"/>
    </source>
</evidence>
<evidence type="ECO:0000256" key="4">
    <source>
        <dbReference type="ARBA" id="ARBA00023125"/>
    </source>
</evidence>
<keyword evidence="5 6" id="KW-0804">Transcription</keyword>
<dbReference type="Gene3D" id="1.10.10.10">
    <property type="entry name" value="Winged helix-like DNA-binding domain superfamily/Winged helix DNA-binding domain"/>
    <property type="match status" value="1"/>
</dbReference>
<accession>A0ABU2YFK1</accession>
<keyword evidence="2 6" id="KW-0805">Transcription regulation</keyword>
<name>A0ABU2YFK1_9FLAO</name>
<evidence type="ECO:0000259" key="7">
    <source>
        <dbReference type="Pfam" id="PF04542"/>
    </source>
</evidence>
<keyword evidence="4 6" id="KW-0238">DNA-binding</keyword>
<dbReference type="InterPro" id="IPR000838">
    <property type="entry name" value="RNA_pol_sigma70_ECF_CS"/>
</dbReference>